<evidence type="ECO:0000313" key="1">
    <source>
        <dbReference type="EMBL" id="UUP13912.1"/>
    </source>
</evidence>
<gene>
    <name evidence="1" type="ORF">NQV15_00965</name>
</gene>
<proteinExistence type="predicted"/>
<evidence type="ECO:0008006" key="3">
    <source>
        <dbReference type="Google" id="ProtNLM"/>
    </source>
</evidence>
<name>A0ABY5M7U9_9ACTN</name>
<dbReference type="EMBL" id="CP102173">
    <property type="protein sequence ID" value="UUP13912.1"/>
    <property type="molecule type" value="Genomic_DNA"/>
</dbReference>
<evidence type="ECO:0000313" key="2">
    <source>
        <dbReference type="Proteomes" id="UP001316184"/>
    </source>
</evidence>
<reference evidence="1 2" key="1">
    <citation type="submission" date="2022-08" db="EMBL/GenBank/DDBJ databases">
        <title>novel species in genus Aeromicrobium.</title>
        <authorList>
            <person name="Ye L."/>
        </authorList>
    </citation>
    <scope>NUCLEOTIDE SEQUENCE [LARGE SCALE GENOMIC DNA]</scope>
    <source>
        <strain evidence="2">zg-Y1379</strain>
    </source>
</reference>
<dbReference type="RefSeq" id="WP_232402997.1">
    <property type="nucleotide sequence ID" value="NZ_CP102173.1"/>
</dbReference>
<organism evidence="1 2">
    <name type="scientific">Aeromicrobium wangtongii</name>
    <dbReference type="NCBI Taxonomy" id="2969247"/>
    <lineage>
        <taxon>Bacteria</taxon>
        <taxon>Bacillati</taxon>
        <taxon>Actinomycetota</taxon>
        <taxon>Actinomycetes</taxon>
        <taxon>Propionibacteriales</taxon>
        <taxon>Nocardioidaceae</taxon>
        <taxon>Aeromicrobium</taxon>
    </lineage>
</organism>
<sequence>MIAPAYLSVDPTAARISVAIALMGPANALGGWAALRVQGNTWFDGLDRSGDDRDVLIHCLPGSQLRVRPGIEPSEGRVHPDETLARGSFAVTTLARAAYDEMRVAVGVREAVVVLDMATSTTSGMPHTTLDAVAAVVESHHKTRGIAQARQALAMSSPRSASPWETRTRLLAELDVGLSGLLVNVPVFDVSGALLGVADLIDPATGLVIESDGAHHRAAEQHTLDNVREERFERAGLVVCRVTSLDHQDRWATVGRLASAHRDAARSLRRDWTLVQPDWWRTWPAARRWA</sequence>
<accession>A0ABY5M7U9</accession>
<dbReference type="Proteomes" id="UP001316184">
    <property type="component" value="Chromosome"/>
</dbReference>
<protein>
    <recommendedName>
        <fullName evidence="3">DUF559 domain-containing protein</fullName>
    </recommendedName>
</protein>
<keyword evidence="2" id="KW-1185">Reference proteome</keyword>